<protein>
    <submittedName>
        <fullName evidence="2">Uncharacterized protein</fullName>
    </submittedName>
</protein>
<evidence type="ECO:0000313" key="3">
    <source>
        <dbReference type="Proteomes" id="UP000091967"/>
    </source>
</evidence>
<reference evidence="2 3" key="1">
    <citation type="submission" date="2016-06" db="EMBL/GenBank/DDBJ databases">
        <title>Living apart together: crosstalk between the core and supernumerary genomes in a fungal plant pathogen.</title>
        <authorList>
            <person name="Vanheule A."/>
            <person name="Audenaert K."/>
            <person name="Warris S."/>
            <person name="Van De Geest H."/>
            <person name="Schijlen E."/>
            <person name="Hofte M."/>
            <person name="De Saeger S."/>
            <person name="Haesaert G."/>
            <person name="Waalwijk C."/>
            <person name="Van Der Lee T."/>
        </authorList>
    </citation>
    <scope>NUCLEOTIDE SEQUENCE [LARGE SCALE GENOMIC DNA]</scope>
    <source>
        <strain evidence="2 3">2516</strain>
    </source>
</reference>
<dbReference type="EMBL" id="LYXU01000001">
    <property type="protein sequence ID" value="OBS29192.1"/>
    <property type="molecule type" value="Genomic_DNA"/>
</dbReference>
<name>A0A1B8B904_FUSPO</name>
<comment type="caution">
    <text evidence="2">The sequence shown here is derived from an EMBL/GenBank/DDBJ whole genome shotgun (WGS) entry which is preliminary data.</text>
</comment>
<evidence type="ECO:0000313" key="2">
    <source>
        <dbReference type="EMBL" id="OBS29192.1"/>
    </source>
</evidence>
<sequence length="564" mass="62604">MNPTPLIGGTCAAPDCYNTVLFSSTTFCTQHQPAAQALSTDKGHNETSQWDTSRPSGRVLTARRGRQPFRGHVSRNPVRRQEPSRETSRETSRNSPSTKGDSQAKQPNVTQSDGVKSSMQLLSPRRSDDKREKDDSIQGRKVGNADSNRLSEKSNPKEHTNAALQPGIIESSARTAKKASPTIIILSDASSSPAPPSPTIEKTASTPREHAVAEEAGPPAANMEPHMHSPRKPKPDTKSSGHVPLSLSSKNSISAQKESPEHLLKELKPAIASGLKRSQELSSPTRKLFKVSTRTSRPREVTSGSKHLEKAPSKKASSRKATPEKEHPPPDIVLPKMHAKLDNEVNMGGTSDVLDGAVAQSIQSALSSLKAKRDTDRKKSSATFDSVAFDSIIYRQSRLRPPPGVILSTRIVKGGSTSRNGDHVYLPVNPAIHNMHKRSQRWYKEKSEEIKRRPSRKAWFGKVEARQRWLRAEEEKLERSRQQAQHDGTMPPFEPPKPRSVRQILDFGDVPEDELPEHVRSNPAWLKTCAWFRMCEEQVAQYQRQIDKSKEEAELFFMNNCNAG</sequence>
<keyword evidence="3" id="KW-1185">Reference proteome</keyword>
<feature type="compositionally biased region" description="Basic and acidic residues" evidence="1">
    <location>
        <begin position="125"/>
        <end position="138"/>
    </location>
</feature>
<dbReference type="Proteomes" id="UP000091967">
    <property type="component" value="Unassembled WGS sequence"/>
</dbReference>
<organism evidence="2 3">
    <name type="scientific">Fusarium poae</name>
    <dbReference type="NCBI Taxonomy" id="36050"/>
    <lineage>
        <taxon>Eukaryota</taxon>
        <taxon>Fungi</taxon>
        <taxon>Dikarya</taxon>
        <taxon>Ascomycota</taxon>
        <taxon>Pezizomycotina</taxon>
        <taxon>Sordariomycetes</taxon>
        <taxon>Hypocreomycetidae</taxon>
        <taxon>Hypocreales</taxon>
        <taxon>Nectriaceae</taxon>
        <taxon>Fusarium</taxon>
    </lineage>
</organism>
<feature type="compositionally biased region" description="Polar residues" evidence="1">
    <location>
        <begin position="99"/>
        <end position="121"/>
    </location>
</feature>
<proteinExistence type="predicted"/>
<dbReference type="STRING" id="36050.A0A1B8B904"/>
<dbReference type="OMA" id="CAAPDCY"/>
<feature type="compositionally biased region" description="Basic and acidic residues" evidence="1">
    <location>
        <begin position="149"/>
        <end position="160"/>
    </location>
</feature>
<feature type="compositionally biased region" description="Basic and acidic residues" evidence="1">
    <location>
        <begin position="258"/>
        <end position="268"/>
    </location>
</feature>
<gene>
    <name evidence="2" type="ORF">FPOA_03129</name>
</gene>
<feature type="compositionally biased region" description="Polar residues" evidence="1">
    <location>
        <begin position="246"/>
        <end position="257"/>
    </location>
</feature>
<accession>A0A1B8B904</accession>
<feature type="compositionally biased region" description="Basic residues" evidence="1">
    <location>
        <begin position="61"/>
        <end position="73"/>
    </location>
</feature>
<feature type="compositionally biased region" description="Polar residues" evidence="1">
    <location>
        <begin position="46"/>
        <end position="55"/>
    </location>
</feature>
<feature type="region of interest" description="Disordered" evidence="1">
    <location>
        <begin position="476"/>
        <end position="499"/>
    </location>
</feature>
<evidence type="ECO:0000256" key="1">
    <source>
        <dbReference type="SAM" id="MobiDB-lite"/>
    </source>
</evidence>
<dbReference type="AlphaFoldDB" id="A0A1B8B904"/>
<feature type="compositionally biased region" description="Basic and acidic residues" evidence="1">
    <location>
        <begin position="79"/>
        <end position="92"/>
    </location>
</feature>
<feature type="region of interest" description="Disordered" evidence="1">
    <location>
        <begin position="38"/>
        <end position="334"/>
    </location>
</feature>